<dbReference type="SUPFAM" id="SSF54637">
    <property type="entry name" value="Thioesterase/thiol ester dehydrase-isomerase"/>
    <property type="match status" value="1"/>
</dbReference>
<dbReference type="GO" id="GO:0047617">
    <property type="term" value="F:fatty acyl-CoA hydrolase activity"/>
    <property type="evidence" value="ECO:0007669"/>
    <property type="project" value="TreeGrafter"/>
</dbReference>
<feature type="compositionally biased region" description="Basic and acidic residues" evidence="3">
    <location>
        <begin position="1"/>
        <end position="16"/>
    </location>
</feature>
<feature type="region of interest" description="Disordered" evidence="3">
    <location>
        <begin position="165"/>
        <end position="194"/>
    </location>
</feature>
<evidence type="ECO:0000256" key="3">
    <source>
        <dbReference type="SAM" id="MobiDB-lite"/>
    </source>
</evidence>
<gene>
    <name evidence="4" type="ORF">GOACH_18_00750</name>
</gene>
<dbReference type="Gene3D" id="3.10.129.10">
    <property type="entry name" value="Hotdog Thioesterase"/>
    <property type="match status" value="1"/>
</dbReference>
<dbReference type="AlphaFoldDB" id="L7KN81"/>
<feature type="compositionally biased region" description="Basic and acidic residues" evidence="3">
    <location>
        <begin position="171"/>
        <end position="184"/>
    </location>
</feature>
<dbReference type="Proteomes" id="UP000010988">
    <property type="component" value="Unassembled WGS sequence"/>
</dbReference>
<dbReference type="Pfam" id="PF13279">
    <property type="entry name" value="4HBT_2"/>
    <property type="match status" value="1"/>
</dbReference>
<evidence type="ECO:0000256" key="1">
    <source>
        <dbReference type="ARBA" id="ARBA00005953"/>
    </source>
</evidence>
<dbReference type="CDD" id="cd00586">
    <property type="entry name" value="4HBT"/>
    <property type="match status" value="1"/>
</dbReference>
<feature type="region of interest" description="Disordered" evidence="3">
    <location>
        <begin position="1"/>
        <end position="54"/>
    </location>
</feature>
<dbReference type="STRING" id="1220583.GOACH_18_00750"/>
<comment type="similarity">
    <text evidence="1">Belongs to the 4-hydroxybenzoyl-CoA thioesterase family.</text>
</comment>
<dbReference type="InterPro" id="IPR029069">
    <property type="entry name" value="HotDog_dom_sf"/>
</dbReference>
<organism evidence="4 5">
    <name type="scientific">Gordonia aichiensis NBRC 108223</name>
    <dbReference type="NCBI Taxonomy" id="1220583"/>
    <lineage>
        <taxon>Bacteria</taxon>
        <taxon>Bacillati</taxon>
        <taxon>Actinomycetota</taxon>
        <taxon>Actinomycetes</taxon>
        <taxon>Mycobacteriales</taxon>
        <taxon>Gordoniaceae</taxon>
        <taxon>Gordonia</taxon>
    </lineage>
</organism>
<evidence type="ECO:0000313" key="4">
    <source>
        <dbReference type="EMBL" id="GAC49951.1"/>
    </source>
</evidence>
<keyword evidence="2" id="KW-0378">Hydrolase</keyword>
<dbReference type="eggNOG" id="COG0824">
    <property type="taxonomic scope" value="Bacteria"/>
</dbReference>
<evidence type="ECO:0008006" key="6">
    <source>
        <dbReference type="Google" id="ProtNLM"/>
    </source>
</evidence>
<dbReference type="InterPro" id="IPR050563">
    <property type="entry name" value="4-hydroxybenzoyl-CoA_TE"/>
</dbReference>
<feature type="compositionally biased region" description="Polar residues" evidence="3">
    <location>
        <begin position="30"/>
        <end position="48"/>
    </location>
</feature>
<sequence length="194" mass="21235">MLRVAETHRGLAEETHPGLVSDQPDRLHNVSDTTVSPDATDRAVSTSPGHVPHSGATAVSLQLRWGDMDVNEHVNNVQFARLFEESRVRTFATWFEETSTVLPILVARQVIEFRAVLMYSFEPVTIETGVSRIGTSSYTLMGVLTDPAGQVCAVAETTVVTIDPRTGRPRPISDEGRAVLEGHRTQPVPMHPAN</sequence>
<protein>
    <recommendedName>
        <fullName evidence="6">Thioesterase domain-containing protein</fullName>
    </recommendedName>
</protein>
<dbReference type="PANTHER" id="PTHR31793">
    <property type="entry name" value="4-HYDROXYBENZOYL-COA THIOESTERASE FAMILY MEMBER"/>
    <property type="match status" value="1"/>
</dbReference>
<accession>L7KN81</accession>
<evidence type="ECO:0000313" key="5">
    <source>
        <dbReference type="Proteomes" id="UP000010988"/>
    </source>
</evidence>
<evidence type="ECO:0000256" key="2">
    <source>
        <dbReference type="ARBA" id="ARBA00022801"/>
    </source>
</evidence>
<dbReference type="PANTHER" id="PTHR31793:SF27">
    <property type="entry name" value="NOVEL THIOESTERASE SUPERFAMILY DOMAIN AND SAPOSIN A-TYPE DOMAIN CONTAINING PROTEIN (0610012H03RIK)"/>
    <property type="match status" value="1"/>
</dbReference>
<name>L7KN81_9ACTN</name>
<keyword evidence="5" id="KW-1185">Reference proteome</keyword>
<dbReference type="EMBL" id="BANR01000018">
    <property type="protein sequence ID" value="GAC49951.1"/>
    <property type="molecule type" value="Genomic_DNA"/>
</dbReference>
<proteinExistence type="inferred from homology"/>
<comment type="caution">
    <text evidence="4">The sequence shown here is derived from an EMBL/GenBank/DDBJ whole genome shotgun (WGS) entry which is preliminary data.</text>
</comment>
<reference evidence="4 5" key="1">
    <citation type="submission" date="2012-12" db="EMBL/GenBank/DDBJ databases">
        <title>Whole genome shotgun sequence of Gordonia aichiensis NBRC 108223.</title>
        <authorList>
            <person name="Isaki-Nakamura S."/>
            <person name="Hosoyama A."/>
            <person name="Tsuchikane K."/>
            <person name="Ando Y."/>
            <person name="Baba S."/>
            <person name="Ohji S."/>
            <person name="Hamada M."/>
            <person name="Tamura T."/>
            <person name="Yamazoe A."/>
            <person name="Yamazaki S."/>
            <person name="Fujita N."/>
        </authorList>
    </citation>
    <scope>NUCLEOTIDE SEQUENCE [LARGE SCALE GENOMIC DNA]</scope>
    <source>
        <strain evidence="4 5">NBRC 108223</strain>
    </source>
</reference>